<evidence type="ECO:0000259" key="10">
    <source>
        <dbReference type="SMART" id="SM00479"/>
    </source>
</evidence>
<protein>
    <recommendedName>
        <fullName evidence="10">Exonuclease domain-containing protein</fullName>
    </recommendedName>
</protein>
<dbReference type="InterPro" id="IPR040393">
    <property type="entry name" value="TREX1/2"/>
</dbReference>
<evidence type="ECO:0000256" key="5">
    <source>
        <dbReference type="ARBA" id="ARBA00022839"/>
    </source>
</evidence>
<keyword evidence="2" id="KW-0540">Nuclease</keyword>
<evidence type="ECO:0000313" key="11">
    <source>
        <dbReference type="EnsemblMetazoa" id="AALFPA23_003229.P3470"/>
    </source>
</evidence>
<organism evidence="11 12">
    <name type="scientific">Aedes albopictus</name>
    <name type="common">Asian tiger mosquito</name>
    <name type="synonym">Stegomyia albopicta</name>
    <dbReference type="NCBI Taxonomy" id="7160"/>
    <lineage>
        <taxon>Eukaryota</taxon>
        <taxon>Metazoa</taxon>
        <taxon>Ecdysozoa</taxon>
        <taxon>Arthropoda</taxon>
        <taxon>Hexapoda</taxon>
        <taxon>Insecta</taxon>
        <taxon>Pterygota</taxon>
        <taxon>Neoptera</taxon>
        <taxon>Endopterygota</taxon>
        <taxon>Diptera</taxon>
        <taxon>Nematocera</taxon>
        <taxon>Culicoidea</taxon>
        <taxon>Culicidae</taxon>
        <taxon>Culicinae</taxon>
        <taxon>Aedini</taxon>
        <taxon>Aedes</taxon>
        <taxon>Stegomyia</taxon>
    </lineage>
</organism>
<keyword evidence="4" id="KW-0378">Hydrolase</keyword>
<evidence type="ECO:0000256" key="9">
    <source>
        <dbReference type="SAM" id="MobiDB-lite"/>
    </source>
</evidence>
<dbReference type="EnsemblMetazoa" id="AALFPA23_003229.R3470">
    <property type="protein sequence ID" value="AALFPA23_003229.P3470"/>
    <property type="gene ID" value="AALFPA23_003229"/>
</dbReference>
<reference evidence="12" key="1">
    <citation type="journal article" date="2015" name="Proc. Natl. Acad. Sci. U.S.A.">
        <title>Genome sequence of the Asian Tiger mosquito, Aedes albopictus, reveals insights into its biology, genetics, and evolution.</title>
        <authorList>
            <person name="Chen X.G."/>
            <person name="Jiang X."/>
            <person name="Gu J."/>
            <person name="Xu M."/>
            <person name="Wu Y."/>
            <person name="Deng Y."/>
            <person name="Zhang C."/>
            <person name="Bonizzoni M."/>
            <person name="Dermauw W."/>
            <person name="Vontas J."/>
            <person name="Armbruster P."/>
            <person name="Huang X."/>
            <person name="Yang Y."/>
            <person name="Zhang H."/>
            <person name="He W."/>
            <person name="Peng H."/>
            <person name="Liu Y."/>
            <person name="Wu K."/>
            <person name="Chen J."/>
            <person name="Lirakis M."/>
            <person name="Topalis P."/>
            <person name="Van Leeuwen T."/>
            <person name="Hall A.B."/>
            <person name="Jiang X."/>
            <person name="Thorpe C."/>
            <person name="Mueller R.L."/>
            <person name="Sun C."/>
            <person name="Waterhouse R.M."/>
            <person name="Yan G."/>
            <person name="Tu Z.J."/>
            <person name="Fang X."/>
            <person name="James A.A."/>
        </authorList>
    </citation>
    <scope>NUCLEOTIDE SEQUENCE [LARGE SCALE GENOMIC DNA]</scope>
    <source>
        <strain evidence="12">Foshan</strain>
    </source>
</reference>
<dbReference type="CDD" id="cd06136">
    <property type="entry name" value="TREX1_2"/>
    <property type="match status" value="1"/>
</dbReference>
<dbReference type="Gene3D" id="3.30.420.10">
    <property type="entry name" value="Ribonuclease H-like superfamily/Ribonuclease H"/>
    <property type="match status" value="2"/>
</dbReference>
<dbReference type="InterPro" id="IPR013520">
    <property type="entry name" value="Ribonucl_H"/>
</dbReference>
<dbReference type="RefSeq" id="XP_019931946.3">
    <property type="nucleotide sequence ID" value="XM_020076387.3"/>
</dbReference>
<keyword evidence="12" id="KW-1185">Reference proteome</keyword>
<evidence type="ECO:0000256" key="6">
    <source>
        <dbReference type="ARBA" id="ARBA00022842"/>
    </source>
</evidence>
<keyword evidence="5" id="KW-0269">Exonuclease</keyword>
<evidence type="ECO:0000256" key="1">
    <source>
        <dbReference type="ARBA" id="ARBA00001946"/>
    </source>
</evidence>
<feature type="coiled-coil region" evidence="8">
    <location>
        <begin position="143"/>
        <end position="178"/>
    </location>
</feature>
<feature type="domain" description="Exonuclease" evidence="10">
    <location>
        <begin position="7"/>
        <end position="309"/>
    </location>
</feature>
<comment type="similarity">
    <text evidence="7">Belongs to the exonuclease superfamily. TREX family.</text>
</comment>
<reference evidence="11" key="2">
    <citation type="submission" date="2025-05" db="UniProtKB">
        <authorList>
            <consortium name="EnsemblMetazoa"/>
        </authorList>
    </citation>
    <scope>IDENTIFICATION</scope>
    <source>
        <strain evidence="11">Foshan</strain>
    </source>
</reference>
<name>A0ABM1XVC3_AEDAL</name>
<evidence type="ECO:0000256" key="2">
    <source>
        <dbReference type="ARBA" id="ARBA00022722"/>
    </source>
</evidence>
<evidence type="ECO:0000256" key="8">
    <source>
        <dbReference type="SAM" id="Coils"/>
    </source>
</evidence>
<evidence type="ECO:0000256" key="3">
    <source>
        <dbReference type="ARBA" id="ARBA00022723"/>
    </source>
</evidence>
<feature type="compositionally biased region" description="Polar residues" evidence="9">
    <location>
        <begin position="182"/>
        <end position="200"/>
    </location>
</feature>
<proteinExistence type="inferred from homology"/>
<keyword evidence="6" id="KW-0460">Magnesium</keyword>
<dbReference type="Pfam" id="PF00929">
    <property type="entry name" value="RNase_T"/>
    <property type="match status" value="1"/>
</dbReference>
<dbReference type="SMART" id="SM00479">
    <property type="entry name" value="EXOIII"/>
    <property type="match status" value="1"/>
</dbReference>
<dbReference type="GeneID" id="109622166"/>
<feature type="region of interest" description="Disordered" evidence="9">
    <location>
        <begin position="178"/>
        <end position="264"/>
    </location>
</feature>
<accession>A0ABM1XVC3</accession>
<evidence type="ECO:0000313" key="12">
    <source>
        <dbReference type="Proteomes" id="UP000069940"/>
    </source>
</evidence>
<dbReference type="Proteomes" id="UP000069940">
    <property type="component" value="Unassembled WGS sequence"/>
</dbReference>
<keyword evidence="3" id="KW-0479">Metal-binding</keyword>
<evidence type="ECO:0000256" key="4">
    <source>
        <dbReference type="ARBA" id="ARBA00022801"/>
    </source>
</evidence>
<keyword evidence="8" id="KW-0175">Coiled coil</keyword>
<dbReference type="InterPro" id="IPR012337">
    <property type="entry name" value="RNaseH-like_sf"/>
</dbReference>
<dbReference type="PANTHER" id="PTHR13058:SF19">
    <property type="entry name" value="LD40940P"/>
    <property type="match status" value="1"/>
</dbReference>
<dbReference type="InterPro" id="IPR036397">
    <property type="entry name" value="RNaseH_sf"/>
</dbReference>
<sequence>MANQLGSFVFLDLETTDLIGLKTPKITEISLIACSRKHLLDTKRGELPRVLHKQTFCLNPQRMIHPKASESTGLYNDLLENESKFDENTAQLIVHFLRRLQSPTCLVAHNGNRFDFIILKKELEALNAQLPDDTYCVDSLPLFQALEQAREQKEKDAQENADNELADLELSALTAMEELEGSPSTLSQMQKLNETTPQRSKITENYKRALRSYLDVTPSQDKPHRTPRQRTSPPRSKRQLFPDEETSKDGPSADTPPISNGQPTIKKRFRLCDIHERLLGEPPKISHYAECDVKALLKCAIAEGSEFVRYAEERGVMFRNFSGRP</sequence>
<dbReference type="PANTHER" id="PTHR13058">
    <property type="entry name" value="THREE PRIME REPAIR EXONUCLEASE 1, 2"/>
    <property type="match status" value="1"/>
</dbReference>
<dbReference type="SUPFAM" id="SSF53098">
    <property type="entry name" value="Ribonuclease H-like"/>
    <property type="match status" value="1"/>
</dbReference>
<comment type="cofactor">
    <cofactor evidence="1">
        <name>Mg(2+)</name>
        <dbReference type="ChEBI" id="CHEBI:18420"/>
    </cofactor>
</comment>
<evidence type="ECO:0000256" key="7">
    <source>
        <dbReference type="ARBA" id="ARBA00025769"/>
    </source>
</evidence>